<evidence type="ECO:0000256" key="4">
    <source>
        <dbReference type="ARBA" id="ARBA00023136"/>
    </source>
</evidence>
<name>A0A2S0PCQ2_9NEIS</name>
<dbReference type="PROSITE" id="PS50850">
    <property type="entry name" value="MFS"/>
    <property type="match status" value="1"/>
</dbReference>
<evidence type="ECO:0000256" key="3">
    <source>
        <dbReference type="ARBA" id="ARBA00022989"/>
    </source>
</evidence>
<proteinExistence type="predicted"/>
<feature type="transmembrane region" description="Helical" evidence="5">
    <location>
        <begin position="269"/>
        <end position="292"/>
    </location>
</feature>
<evidence type="ECO:0000313" key="7">
    <source>
        <dbReference type="EMBL" id="AVY95112.1"/>
    </source>
</evidence>
<dbReference type="STRING" id="1122240.GCA_000620105_01394"/>
<evidence type="ECO:0000256" key="1">
    <source>
        <dbReference type="ARBA" id="ARBA00004141"/>
    </source>
</evidence>
<organism evidence="7 8">
    <name type="scientific">Microvirgula aerodenitrificans</name>
    <dbReference type="NCBI Taxonomy" id="57480"/>
    <lineage>
        <taxon>Bacteria</taxon>
        <taxon>Pseudomonadati</taxon>
        <taxon>Pseudomonadota</taxon>
        <taxon>Betaproteobacteria</taxon>
        <taxon>Neisseriales</taxon>
        <taxon>Aquaspirillaceae</taxon>
        <taxon>Microvirgula</taxon>
    </lineage>
</organism>
<dbReference type="CDD" id="cd17321">
    <property type="entry name" value="MFS_MMR_MDR_like"/>
    <property type="match status" value="1"/>
</dbReference>
<keyword evidence="2 5" id="KW-0812">Transmembrane</keyword>
<dbReference type="InterPro" id="IPR020846">
    <property type="entry name" value="MFS_dom"/>
</dbReference>
<feature type="transmembrane region" description="Helical" evidence="5">
    <location>
        <begin position="12"/>
        <end position="41"/>
    </location>
</feature>
<dbReference type="Gene3D" id="1.20.1720.10">
    <property type="entry name" value="Multidrug resistance protein D"/>
    <property type="match status" value="1"/>
</dbReference>
<feature type="transmembrane region" description="Helical" evidence="5">
    <location>
        <begin position="53"/>
        <end position="70"/>
    </location>
</feature>
<feature type="transmembrane region" description="Helical" evidence="5">
    <location>
        <begin position="82"/>
        <end position="104"/>
    </location>
</feature>
<dbReference type="Pfam" id="PF07690">
    <property type="entry name" value="MFS_1"/>
    <property type="match status" value="1"/>
</dbReference>
<accession>A0A2S0PCQ2</accession>
<dbReference type="OrthoDB" id="9807274at2"/>
<feature type="transmembrane region" description="Helical" evidence="5">
    <location>
        <begin position="358"/>
        <end position="378"/>
    </location>
</feature>
<dbReference type="RefSeq" id="WP_051528746.1">
    <property type="nucleotide sequence ID" value="NZ_CP028519.1"/>
</dbReference>
<dbReference type="InterPro" id="IPR036259">
    <property type="entry name" value="MFS_trans_sf"/>
</dbReference>
<keyword evidence="3 5" id="KW-1133">Transmembrane helix</keyword>
<dbReference type="GO" id="GO:0022857">
    <property type="term" value="F:transmembrane transporter activity"/>
    <property type="evidence" value="ECO:0007669"/>
    <property type="project" value="InterPro"/>
</dbReference>
<dbReference type="KEGG" id="maer:DAI18_14480"/>
<comment type="subcellular location">
    <subcellularLocation>
        <location evidence="1">Membrane</location>
        <topology evidence="1">Multi-pass membrane protein</topology>
    </subcellularLocation>
</comment>
<dbReference type="AlphaFoldDB" id="A0A2S0PCQ2"/>
<feature type="transmembrane region" description="Helical" evidence="5">
    <location>
        <begin position="110"/>
        <end position="131"/>
    </location>
</feature>
<dbReference type="PANTHER" id="PTHR42718:SF49">
    <property type="entry name" value="EXPORT PROTEIN"/>
    <property type="match status" value="1"/>
</dbReference>
<gene>
    <name evidence="7" type="ORF">DAI18_14480</name>
</gene>
<dbReference type="PANTHER" id="PTHR42718">
    <property type="entry name" value="MAJOR FACILITATOR SUPERFAMILY MULTIDRUG TRANSPORTER MFSC"/>
    <property type="match status" value="1"/>
</dbReference>
<feature type="transmembrane region" description="Helical" evidence="5">
    <location>
        <begin position="227"/>
        <end position="249"/>
    </location>
</feature>
<feature type="transmembrane region" description="Helical" evidence="5">
    <location>
        <begin position="399"/>
        <end position="420"/>
    </location>
</feature>
<dbReference type="InterPro" id="IPR011701">
    <property type="entry name" value="MFS"/>
</dbReference>
<feature type="transmembrane region" description="Helical" evidence="5">
    <location>
        <begin position="470"/>
        <end position="495"/>
    </location>
</feature>
<feature type="transmembrane region" description="Helical" evidence="5">
    <location>
        <begin position="143"/>
        <end position="164"/>
    </location>
</feature>
<dbReference type="SUPFAM" id="SSF103473">
    <property type="entry name" value="MFS general substrate transporter"/>
    <property type="match status" value="1"/>
</dbReference>
<evidence type="ECO:0000256" key="2">
    <source>
        <dbReference type="ARBA" id="ARBA00022692"/>
    </source>
</evidence>
<feature type="transmembrane region" description="Helical" evidence="5">
    <location>
        <begin position="298"/>
        <end position="318"/>
    </location>
</feature>
<feature type="transmembrane region" description="Helical" evidence="5">
    <location>
        <begin position="201"/>
        <end position="221"/>
    </location>
</feature>
<evidence type="ECO:0000259" key="6">
    <source>
        <dbReference type="PROSITE" id="PS50850"/>
    </source>
</evidence>
<sequence length="518" mass="54694">MSLSDFLPQRRPVWVLMTASAVCSLIVLDTNIVAVSLPAIARSLNAGFADLEWVVSAYMLAFAACLLPAGSIADRWGRRRTMLVGLVGFILASLACGAAETTTAMNIARAIKGVGSALLLTSALAVIGHTFHEERERMRAWSFWGGCMGLAMTIAPVFGGIVTAWLGWRWIFYLNLPIGLLLLTLVWRCIDESRDPQAARLDPLGSLCFSAGLFGVIWALIGGSEAGWTSTATLGRAGAGVLLLMLFIVVELRQQRPMVDLALFRSPRFIGAVLAMFGYATSAQVMMTFLPLYMQNAFGHTSVGAGLAMLPFAISMVIWPRIGPWLGRHLPMHGVLVLGLVLVGIGNALTALAAPTLYYGWVALGMLVTGAGAGLLNGDTQKNIMACVPRTRTGMASGISTTTRFTGIVLAVGGLGGVLATRTRAMLDSGTAPADADFVQRVLSGDALQAALALPPALRDSALALARDSFAHGFASLLGAAAVVALLSALAVHLLMREQPLSRQSARRPRPAADWVGP</sequence>
<reference evidence="7 8" key="1">
    <citation type="submission" date="2018-04" db="EMBL/GenBank/DDBJ databases">
        <title>Denitrifier Microvirgula.</title>
        <authorList>
            <person name="Anderson E."/>
            <person name="Jang J."/>
            <person name="Ishii S."/>
        </authorList>
    </citation>
    <scope>NUCLEOTIDE SEQUENCE [LARGE SCALE GENOMIC DNA]</scope>
    <source>
        <strain evidence="7 8">BE2.4</strain>
    </source>
</reference>
<evidence type="ECO:0000313" key="8">
    <source>
        <dbReference type="Proteomes" id="UP000244173"/>
    </source>
</evidence>
<protein>
    <submittedName>
        <fullName evidence="7">MFS transporter</fullName>
    </submittedName>
</protein>
<keyword evidence="4 5" id="KW-0472">Membrane</keyword>
<evidence type="ECO:0000256" key="5">
    <source>
        <dbReference type="SAM" id="Phobius"/>
    </source>
</evidence>
<dbReference type="Proteomes" id="UP000244173">
    <property type="component" value="Chromosome"/>
</dbReference>
<dbReference type="Gene3D" id="1.20.1250.20">
    <property type="entry name" value="MFS general substrate transporter like domains"/>
    <property type="match status" value="1"/>
</dbReference>
<dbReference type="GO" id="GO:0016020">
    <property type="term" value="C:membrane"/>
    <property type="evidence" value="ECO:0007669"/>
    <property type="project" value="UniProtKB-SubCell"/>
</dbReference>
<feature type="domain" description="Major facilitator superfamily (MFS) profile" evidence="6">
    <location>
        <begin position="15"/>
        <end position="500"/>
    </location>
</feature>
<dbReference type="EMBL" id="CP028519">
    <property type="protein sequence ID" value="AVY95112.1"/>
    <property type="molecule type" value="Genomic_DNA"/>
</dbReference>
<feature type="transmembrane region" description="Helical" evidence="5">
    <location>
        <begin position="330"/>
        <end position="352"/>
    </location>
</feature>
<keyword evidence="8" id="KW-1185">Reference proteome</keyword>
<feature type="transmembrane region" description="Helical" evidence="5">
    <location>
        <begin position="170"/>
        <end position="189"/>
    </location>
</feature>